<name>A0ABS1J1D4_9FIRM</name>
<dbReference type="CDD" id="cd03293">
    <property type="entry name" value="ABC_NrtD_SsuB_transporters"/>
    <property type="match status" value="1"/>
</dbReference>
<evidence type="ECO:0000256" key="3">
    <source>
        <dbReference type="ARBA" id="ARBA00022840"/>
    </source>
</evidence>
<dbReference type="PROSITE" id="PS00211">
    <property type="entry name" value="ABC_TRANSPORTER_1"/>
    <property type="match status" value="1"/>
</dbReference>
<organism evidence="5 6">
    <name type="scientific">Catonella massiliensis</name>
    <dbReference type="NCBI Taxonomy" id="2799636"/>
    <lineage>
        <taxon>Bacteria</taxon>
        <taxon>Bacillati</taxon>
        <taxon>Bacillota</taxon>
        <taxon>Clostridia</taxon>
        <taxon>Lachnospirales</taxon>
        <taxon>Lachnospiraceae</taxon>
        <taxon>Catonella</taxon>
    </lineage>
</organism>
<keyword evidence="2" id="KW-0547">Nucleotide-binding</keyword>
<keyword evidence="3 5" id="KW-0067">ATP-binding</keyword>
<dbReference type="Pfam" id="PF00005">
    <property type="entry name" value="ABC_tran"/>
    <property type="match status" value="1"/>
</dbReference>
<accession>A0ABS1J1D4</accession>
<dbReference type="InterPro" id="IPR050166">
    <property type="entry name" value="ABC_transporter_ATP-bind"/>
</dbReference>
<dbReference type="InterPro" id="IPR017871">
    <property type="entry name" value="ABC_transporter-like_CS"/>
</dbReference>
<keyword evidence="6" id="KW-1185">Reference proteome</keyword>
<dbReference type="InterPro" id="IPR003439">
    <property type="entry name" value="ABC_transporter-like_ATP-bd"/>
</dbReference>
<proteinExistence type="predicted"/>
<feature type="domain" description="ABC transporter" evidence="4">
    <location>
        <begin position="7"/>
        <end position="239"/>
    </location>
</feature>
<dbReference type="SUPFAM" id="SSF52540">
    <property type="entry name" value="P-loop containing nucleoside triphosphate hydrolases"/>
    <property type="match status" value="1"/>
</dbReference>
<dbReference type="PANTHER" id="PTHR42788:SF13">
    <property type="entry name" value="ALIPHATIC SULFONATES IMPORT ATP-BINDING PROTEIN SSUB"/>
    <property type="match status" value="1"/>
</dbReference>
<dbReference type="GO" id="GO:0005524">
    <property type="term" value="F:ATP binding"/>
    <property type="evidence" value="ECO:0007669"/>
    <property type="project" value="UniProtKB-KW"/>
</dbReference>
<dbReference type="InterPro" id="IPR003593">
    <property type="entry name" value="AAA+_ATPase"/>
</dbReference>
<dbReference type="Proteomes" id="UP000604730">
    <property type="component" value="Unassembled WGS sequence"/>
</dbReference>
<gene>
    <name evidence="5" type="ORF">JJN12_09220</name>
</gene>
<dbReference type="RefSeq" id="WP_208429410.1">
    <property type="nucleotide sequence ID" value="NZ_JAEPRJ010000001.1"/>
</dbReference>
<evidence type="ECO:0000256" key="2">
    <source>
        <dbReference type="ARBA" id="ARBA00022741"/>
    </source>
</evidence>
<dbReference type="SMART" id="SM00382">
    <property type="entry name" value="AAA"/>
    <property type="match status" value="1"/>
</dbReference>
<comment type="caution">
    <text evidence="5">The sequence shown here is derived from an EMBL/GenBank/DDBJ whole genome shotgun (WGS) entry which is preliminary data.</text>
</comment>
<evidence type="ECO:0000313" key="5">
    <source>
        <dbReference type="EMBL" id="MBK5897954.1"/>
    </source>
</evidence>
<dbReference type="EMBL" id="JAEPRJ010000001">
    <property type="protein sequence ID" value="MBK5897954.1"/>
    <property type="molecule type" value="Genomic_DNA"/>
</dbReference>
<protein>
    <submittedName>
        <fullName evidence="5">ABC transporter ATP-binding protein</fullName>
    </submittedName>
</protein>
<evidence type="ECO:0000259" key="4">
    <source>
        <dbReference type="PROSITE" id="PS50893"/>
    </source>
</evidence>
<sequence length="252" mass="28051">MSEAIELKLKDVSKSFSRVDSTEVTNAVTDVNVSMYNGEFVSLVGTSGCGKSTILRMIAGLIAPTTGELTINGTKITSPGPDIGMVFQKPTLFPWLTVEDNVAFSLKMQGKLKEGMEDVQRLIKVIGLEKFKKDYPGQLSGGMAQRVALARAMISKPGILLMDEPLGALDAFTRMNMQNEILDMWQVNKQLVVMVTHDIDEAIHMSSRILVMEAHPGRIREEIKIDMDYPRNRSSSSFVEYRNHILDLLHFA</sequence>
<dbReference type="Gene3D" id="3.40.50.300">
    <property type="entry name" value="P-loop containing nucleotide triphosphate hydrolases"/>
    <property type="match status" value="1"/>
</dbReference>
<evidence type="ECO:0000256" key="1">
    <source>
        <dbReference type="ARBA" id="ARBA00022448"/>
    </source>
</evidence>
<reference evidence="5 6" key="1">
    <citation type="submission" date="2021-01" db="EMBL/GenBank/DDBJ databases">
        <title>Isolation and description of Catonella massiliensis sp. nov., a novel Catonella species, isolated from a stable periodontitis subject.</title>
        <authorList>
            <person name="Antezack A."/>
            <person name="Boxberger M."/>
            <person name="La Scola B."/>
            <person name="Monnet-Corti V."/>
        </authorList>
    </citation>
    <scope>NUCLEOTIDE SEQUENCE [LARGE SCALE GENOMIC DNA]</scope>
    <source>
        <strain evidence="5 6">Marseille-Q4567</strain>
    </source>
</reference>
<dbReference type="InterPro" id="IPR027417">
    <property type="entry name" value="P-loop_NTPase"/>
</dbReference>
<evidence type="ECO:0000313" key="6">
    <source>
        <dbReference type="Proteomes" id="UP000604730"/>
    </source>
</evidence>
<keyword evidence="1" id="KW-0813">Transport</keyword>
<dbReference type="PROSITE" id="PS50893">
    <property type="entry name" value="ABC_TRANSPORTER_2"/>
    <property type="match status" value="1"/>
</dbReference>
<dbReference type="PANTHER" id="PTHR42788">
    <property type="entry name" value="TAURINE IMPORT ATP-BINDING PROTEIN-RELATED"/>
    <property type="match status" value="1"/>
</dbReference>